<organism evidence="1 2">
    <name type="scientific">Clostridium omnivorum</name>
    <dbReference type="NCBI Taxonomy" id="1604902"/>
    <lineage>
        <taxon>Bacteria</taxon>
        <taxon>Bacillati</taxon>
        <taxon>Bacillota</taxon>
        <taxon>Clostridia</taxon>
        <taxon>Eubacteriales</taxon>
        <taxon>Clostridiaceae</taxon>
        <taxon>Clostridium</taxon>
    </lineage>
</organism>
<comment type="caution">
    <text evidence="1">The sequence shown here is derived from an EMBL/GenBank/DDBJ whole genome shotgun (WGS) entry which is preliminary data.</text>
</comment>
<reference evidence="1 2" key="1">
    <citation type="journal article" date="2024" name="Int. J. Syst. Evol. Microbiol.">
        <title>Clostridium omnivorum sp. nov., isolated from anoxic soil under the treatment of reductive soil disinfestation.</title>
        <authorList>
            <person name="Ueki A."/>
            <person name="Tonouchi A."/>
            <person name="Kaku N."/>
            <person name="Honma S."/>
            <person name="Ueki K."/>
        </authorList>
    </citation>
    <scope>NUCLEOTIDE SEQUENCE [LARGE SCALE GENOMIC DNA]</scope>
    <source>
        <strain evidence="1 2">E14</strain>
    </source>
</reference>
<proteinExistence type="predicted"/>
<gene>
    <name evidence="1" type="ORF">bsdE14_12890</name>
</gene>
<accession>A0ABQ5N3U7</accession>
<evidence type="ECO:0000313" key="2">
    <source>
        <dbReference type="Proteomes" id="UP001208567"/>
    </source>
</evidence>
<keyword evidence="2" id="KW-1185">Reference proteome</keyword>
<sequence length="71" mass="7978">MAISDFFKRLFGNEEKSEEVVKQAAQSSDENRVSLEIDEEDRIVVALAAAAMAGEDKPDSHFHISRITRIK</sequence>
<dbReference type="EMBL" id="BRXR01000001">
    <property type="protein sequence ID" value="GLC29879.1"/>
    <property type="molecule type" value="Genomic_DNA"/>
</dbReference>
<protein>
    <submittedName>
        <fullName evidence="1">Uncharacterized protein</fullName>
    </submittedName>
</protein>
<evidence type="ECO:0000313" key="1">
    <source>
        <dbReference type="EMBL" id="GLC29879.1"/>
    </source>
</evidence>
<dbReference type="Proteomes" id="UP001208567">
    <property type="component" value="Unassembled WGS sequence"/>
</dbReference>
<dbReference type="RefSeq" id="WP_264849153.1">
    <property type="nucleotide sequence ID" value="NZ_BRXR01000001.1"/>
</dbReference>
<name>A0ABQ5N3U7_9CLOT</name>